<accession>A0A7S4LPU3</accession>
<proteinExistence type="predicted"/>
<organism evidence="1">
    <name type="scientific">Oxyrrhis marina</name>
    <name type="common">Dinoflagellate</name>
    <dbReference type="NCBI Taxonomy" id="2969"/>
    <lineage>
        <taxon>Eukaryota</taxon>
        <taxon>Sar</taxon>
        <taxon>Alveolata</taxon>
        <taxon>Dinophyceae</taxon>
        <taxon>Oxyrrhinales</taxon>
        <taxon>Oxyrrhinaceae</taxon>
        <taxon>Oxyrrhis</taxon>
    </lineage>
</organism>
<protein>
    <submittedName>
        <fullName evidence="1">Uncharacterized protein</fullName>
    </submittedName>
</protein>
<sequence>MMLYLEEVLARCPSQETVVPDLCRVRSGTESTLASPRSVSTADNSTPCGSVACESLAGDLVDSVFDAVPRSMPAAVEVKNTFIHIGEQRRLLESLYATAPAGFQQEFLRALAFTPKAEQVSSMSWADEMEAEEEIALQHQRIADVAVALEGAEKIILEHLRMASGGSMSLSTIGNRIPKQFAVVFKTHGIRISDVVEGLPGVEVNDGVARLPGVTGAVEIVPSYCRGAFLKKIKRGDVTDEEAVQIFDVLQSVFSLVQASEAKQQSTFALGNWLAPCCRAFLKGYSLRLLELLKEFPMIFNCRSSGTAAKPVVRLVPDSFVSLDIVKARLASKRR</sequence>
<dbReference type="AlphaFoldDB" id="A0A7S4LPU3"/>
<reference evidence="1" key="1">
    <citation type="submission" date="2021-01" db="EMBL/GenBank/DDBJ databases">
        <authorList>
            <person name="Corre E."/>
            <person name="Pelletier E."/>
            <person name="Niang G."/>
            <person name="Scheremetjew M."/>
            <person name="Finn R."/>
            <person name="Kale V."/>
            <person name="Holt S."/>
            <person name="Cochrane G."/>
            <person name="Meng A."/>
            <person name="Brown T."/>
            <person name="Cohen L."/>
        </authorList>
    </citation>
    <scope>NUCLEOTIDE SEQUENCE</scope>
    <source>
        <strain evidence="1">LB1974</strain>
    </source>
</reference>
<evidence type="ECO:0000313" key="1">
    <source>
        <dbReference type="EMBL" id="CAE0843237.1"/>
    </source>
</evidence>
<gene>
    <name evidence="1" type="ORF">OMAR00294_LOCUS2382</name>
</gene>
<name>A0A7S4LPU3_OXYMA</name>
<dbReference type="EMBL" id="HBJB01002912">
    <property type="protein sequence ID" value="CAE0843237.1"/>
    <property type="molecule type" value="Transcribed_RNA"/>
</dbReference>